<dbReference type="Pfam" id="PF05254">
    <property type="entry name" value="UPF0203"/>
    <property type="match status" value="1"/>
</dbReference>
<name>A0A075AYP7_ROZAC</name>
<gene>
    <name evidence="3" type="ORF">O9G_005943</name>
</gene>
<dbReference type="GO" id="GO:0005829">
    <property type="term" value="C:cytosol"/>
    <property type="evidence" value="ECO:0007669"/>
    <property type="project" value="TreeGrafter"/>
</dbReference>
<dbReference type="PROSITE" id="PS51808">
    <property type="entry name" value="CHCH"/>
    <property type="match status" value="1"/>
</dbReference>
<protein>
    <submittedName>
        <fullName evidence="3">Uncharacterized protein</fullName>
    </submittedName>
</protein>
<dbReference type="PANTHER" id="PTHR46403">
    <property type="entry name" value="TP53-REGULATED INHIBITOR OF APOPTOSIS 1"/>
    <property type="match status" value="1"/>
</dbReference>
<dbReference type="GO" id="GO:0005758">
    <property type="term" value="C:mitochondrial intermembrane space"/>
    <property type="evidence" value="ECO:0007669"/>
    <property type="project" value="TreeGrafter"/>
</dbReference>
<organism evidence="3 4">
    <name type="scientific">Rozella allomycis (strain CSF55)</name>
    <dbReference type="NCBI Taxonomy" id="988480"/>
    <lineage>
        <taxon>Eukaryota</taxon>
        <taxon>Fungi</taxon>
        <taxon>Fungi incertae sedis</taxon>
        <taxon>Cryptomycota</taxon>
        <taxon>Cryptomycota incertae sedis</taxon>
        <taxon>Rozella</taxon>
    </lineage>
</organism>
<proteinExistence type="inferred from homology"/>
<dbReference type="GO" id="GO:0045332">
    <property type="term" value="P:phospholipid translocation"/>
    <property type="evidence" value="ECO:0007669"/>
    <property type="project" value="TreeGrafter"/>
</dbReference>
<dbReference type="EMBL" id="KE560837">
    <property type="protein sequence ID" value="EPZ35440.1"/>
    <property type="molecule type" value="Genomic_DNA"/>
</dbReference>
<dbReference type="AlphaFoldDB" id="A0A075AYP7"/>
<dbReference type="STRING" id="988480.A0A075AYP7"/>
<dbReference type="InterPro" id="IPR007918">
    <property type="entry name" value="MDM35_apoptosis"/>
</dbReference>
<dbReference type="Proteomes" id="UP000030755">
    <property type="component" value="Unassembled WGS sequence"/>
</dbReference>
<evidence type="ECO:0000313" key="3">
    <source>
        <dbReference type="EMBL" id="EPZ35440.1"/>
    </source>
</evidence>
<evidence type="ECO:0000256" key="2">
    <source>
        <dbReference type="ARBA" id="ARBA00023157"/>
    </source>
</evidence>
<keyword evidence="2" id="KW-1015">Disulfide bond</keyword>
<reference evidence="3 4" key="1">
    <citation type="journal article" date="2013" name="Curr. Biol.">
        <title>Shared signatures of parasitism and phylogenomics unite Cryptomycota and microsporidia.</title>
        <authorList>
            <person name="James T.Y."/>
            <person name="Pelin A."/>
            <person name="Bonen L."/>
            <person name="Ahrendt S."/>
            <person name="Sain D."/>
            <person name="Corradi N."/>
            <person name="Stajich J.E."/>
        </authorList>
    </citation>
    <scope>NUCLEOTIDE SEQUENCE [LARGE SCALE GENOMIC DNA]</scope>
    <source>
        <strain evidence="3 4">CSF55</strain>
    </source>
</reference>
<keyword evidence="4" id="KW-1185">Reference proteome</keyword>
<dbReference type="HOGENOM" id="CLU_101473_4_0_1"/>
<dbReference type="GO" id="GO:0005634">
    <property type="term" value="C:nucleus"/>
    <property type="evidence" value="ECO:0007669"/>
    <property type="project" value="TreeGrafter"/>
</dbReference>
<dbReference type="PANTHER" id="PTHR46403:SF1">
    <property type="entry name" value="TP53-REGULATED INHIBITOR OF APOPTOSIS 1"/>
    <property type="match status" value="1"/>
</dbReference>
<evidence type="ECO:0000256" key="1">
    <source>
        <dbReference type="ARBA" id="ARBA00006196"/>
    </source>
</evidence>
<sequence>MPDTEPSLPSLDDKCTDLKRKYGKCFNKWYTEKLLNGVFEDDCRDLFTEYRQCCAEAKNIPALIEDAKAIEKMYLPE</sequence>
<evidence type="ECO:0000313" key="4">
    <source>
        <dbReference type="Proteomes" id="UP000030755"/>
    </source>
</evidence>
<comment type="similarity">
    <text evidence="1">Belongs to the TRIAP1/MDM35 family.</text>
</comment>
<accession>A0A075AYP7</accession>
<dbReference type="OrthoDB" id="19091at2759"/>
<dbReference type="GO" id="GO:1990050">
    <property type="term" value="F:phosphatidic acid transfer activity"/>
    <property type="evidence" value="ECO:0007669"/>
    <property type="project" value="TreeGrafter"/>
</dbReference>